<evidence type="ECO:0000313" key="8">
    <source>
        <dbReference type="Proteomes" id="UP000199356"/>
    </source>
</evidence>
<dbReference type="SUPFAM" id="SSF52540">
    <property type="entry name" value="P-loop containing nucleoside triphosphate hydrolases"/>
    <property type="match status" value="1"/>
</dbReference>
<dbReference type="RefSeq" id="WP_093424798.1">
    <property type="nucleotide sequence ID" value="NZ_FOXA01000022.1"/>
</dbReference>
<evidence type="ECO:0000256" key="4">
    <source>
        <dbReference type="ARBA" id="ARBA00022840"/>
    </source>
</evidence>
<keyword evidence="5" id="KW-0029">Amino-acid transport</keyword>
<dbReference type="GO" id="GO:0016887">
    <property type="term" value="F:ATP hydrolysis activity"/>
    <property type="evidence" value="ECO:0007669"/>
    <property type="project" value="InterPro"/>
</dbReference>
<dbReference type="SMART" id="SM00382">
    <property type="entry name" value="AAA"/>
    <property type="match status" value="1"/>
</dbReference>
<keyword evidence="4 7" id="KW-0067">ATP-binding</keyword>
<feature type="domain" description="ABC transporter" evidence="6">
    <location>
        <begin position="4"/>
        <end position="239"/>
    </location>
</feature>
<evidence type="ECO:0000256" key="5">
    <source>
        <dbReference type="ARBA" id="ARBA00022970"/>
    </source>
</evidence>
<accession>A0A1I5UNL8</accession>
<dbReference type="PANTHER" id="PTHR43820:SF4">
    <property type="entry name" value="HIGH-AFFINITY BRANCHED-CHAIN AMINO ACID TRANSPORT ATP-BINDING PROTEIN LIVF"/>
    <property type="match status" value="1"/>
</dbReference>
<dbReference type="InterPro" id="IPR003439">
    <property type="entry name" value="ABC_transporter-like_ATP-bd"/>
</dbReference>
<name>A0A1I5UNL8_9RHOB</name>
<dbReference type="STRING" id="441119.SAMN04488047_12233"/>
<dbReference type="GO" id="GO:0005524">
    <property type="term" value="F:ATP binding"/>
    <property type="evidence" value="ECO:0007669"/>
    <property type="project" value="UniProtKB-KW"/>
</dbReference>
<keyword evidence="2" id="KW-0813">Transport</keyword>
<dbReference type="Gene3D" id="3.40.50.300">
    <property type="entry name" value="P-loop containing nucleotide triphosphate hydrolases"/>
    <property type="match status" value="1"/>
</dbReference>
<comment type="similarity">
    <text evidence="1">Belongs to the ABC transporter superfamily.</text>
</comment>
<evidence type="ECO:0000259" key="6">
    <source>
        <dbReference type="PROSITE" id="PS50893"/>
    </source>
</evidence>
<dbReference type="Pfam" id="PF00005">
    <property type="entry name" value="ABC_tran"/>
    <property type="match status" value="1"/>
</dbReference>
<dbReference type="AlphaFoldDB" id="A0A1I5UNL8"/>
<keyword evidence="3" id="KW-0547">Nucleotide-binding</keyword>
<evidence type="ECO:0000256" key="1">
    <source>
        <dbReference type="ARBA" id="ARBA00005417"/>
    </source>
</evidence>
<dbReference type="GO" id="GO:0015807">
    <property type="term" value="P:L-amino acid transport"/>
    <property type="evidence" value="ECO:0007669"/>
    <property type="project" value="TreeGrafter"/>
</dbReference>
<reference evidence="7 8" key="1">
    <citation type="submission" date="2016-10" db="EMBL/GenBank/DDBJ databases">
        <authorList>
            <person name="de Groot N.N."/>
        </authorList>
    </citation>
    <scope>NUCLEOTIDE SEQUENCE [LARGE SCALE GENOMIC DNA]</scope>
    <source>
        <strain evidence="7 8">DSM 19547</strain>
    </source>
</reference>
<dbReference type="PANTHER" id="PTHR43820">
    <property type="entry name" value="HIGH-AFFINITY BRANCHED-CHAIN AMINO ACID TRANSPORT ATP-BINDING PROTEIN LIVF"/>
    <property type="match status" value="1"/>
</dbReference>
<keyword evidence="8" id="KW-1185">Reference proteome</keyword>
<organism evidence="7 8">
    <name type="scientific">Tranquillimonas alkanivorans</name>
    <dbReference type="NCBI Taxonomy" id="441119"/>
    <lineage>
        <taxon>Bacteria</taxon>
        <taxon>Pseudomonadati</taxon>
        <taxon>Pseudomonadota</taxon>
        <taxon>Alphaproteobacteria</taxon>
        <taxon>Rhodobacterales</taxon>
        <taxon>Roseobacteraceae</taxon>
        <taxon>Tranquillimonas</taxon>
    </lineage>
</organism>
<evidence type="ECO:0000313" key="7">
    <source>
        <dbReference type="EMBL" id="SFP96903.1"/>
    </source>
</evidence>
<protein>
    <submittedName>
        <fullName evidence="7">Amino acid/amide ABC transporter ATP-binding protein 2, HAAT family</fullName>
    </submittedName>
</protein>
<sequence length="239" mass="27298">MAQLEVRNLHAGYSRDIDILRGLDVTARESMLTTIIGANGVGKSTLLKTIIGQLRPHTGTIRFGERDMRDVNTRDLVNLGIAYVPQKHAIFPEMTVQENVEMATWAFRHEKPRARSAVERVFERAPYLREFRSKRAGLMSGGQQRLMQLELALMSDPELLLIDEPTVGLDPKRAGQIYDHLRRLVTEERRTILMVDQNVIAGTDVADYIYVLELGANKLEGTKKKFDEEYRDAISEWLF</sequence>
<evidence type="ECO:0000256" key="3">
    <source>
        <dbReference type="ARBA" id="ARBA00022741"/>
    </source>
</evidence>
<dbReference type="OrthoDB" id="9776369at2"/>
<dbReference type="InterPro" id="IPR027417">
    <property type="entry name" value="P-loop_NTPase"/>
</dbReference>
<dbReference type="InterPro" id="IPR052156">
    <property type="entry name" value="BCAA_Transport_ATP-bd_LivF"/>
</dbReference>
<dbReference type="GO" id="GO:0015658">
    <property type="term" value="F:branched-chain amino acid transmembrane transporter activity"/>
    <property type="evidence" value="ECO:0007669"/>
    <property type="project" value="TreeGrafter"/>
</dbReference>
<proteinExistence type="inferred from homology"/>
<dbReference type="PROSITE" id="PS50893">
    <property type="entry name" value="ABC_TRANSPORTER_2"/>
    <property type="match status" value="1"/>
</dbReference>
<dbReference type="InterPro" id="IPR003593">
    <property type="entry name" value="AAA+_ATPase"/>
</dbReference>
<evidence type="ECO:0000256" key="2">
    <source>
        <dbReference type="ARBA" id="ARBA00022448"/>
    </source>
</evidence>
<gene>
    <name evidence="7" type="ORF">SAMN04488047_12233</name>
</gene>
<dbReference type="EMBL" id="FOXA01000022">
    <property type="protein sequence ID" value="SFP96903.1"/>
    <property type="molecule type" value="Genomic_DNA"/>
</dbReference>
<dbReference type="Proteomes" id="UP000199356">
    <property type="component" value="Unassembled WGS sequence"/>
</dbReference>